<proteinExistence type="inferred from homology"/>
<evidence type="ECO:0000256" key="1">
    <source>
        <dbReference type="ARBA" id="ARBA00006817"/>
    </source>
</evidence>
<dbReference type="Gene3D" id="3.30.530.20">
    <property type="match status" value="1"/>
</dbReference>
<dbReference type="Pfam" id="PF08327">
    <property type="entry name" value="AHSA1"/>
    <property type="match status" value="1"/>
</dbReference>
<dbReference type="SUPFAM" id="SSF55961">
    <property type="entry name" value="Bet v1-like"/>
    <property type="match status" value="1"/>
</dbReference>
<dbReference type="EMBL" id="QLMA01000008">
    <property type="protein sequence ID" value="RAJ76766.1"/>
    <property type="molecule type" value="Genomic_DNA"/>
</dbReference>
<dbReference type="InterPro" id="IPR023393">
    <property type="entry name" value="START-like_dom_sf"/>
</dbReference>
<dbReference type="RefSeq" id="WP_111594467.1">
    <property type="nucleotide sequence ID" value="NZ_QLMA01000008.1"/>
</dbReference>
<evidence type="ECO:0000313" key="3">
    <source>
        <dbReference type="EMBL" id="RAJ76766.1"/>
    </source>
</evidence>
<dbReference type="AlphaFoldDB" id="A0A327VQL4"/>
<protein>
    <submittedName>
        <fullName evidence="3">Uncharacterized protein YndB with AHSA1/START domain</fullName>
    </submittedName>
</protein>
<evidence type="ECO:0000259" key="2">
    <source>
        <dbReference type="Pfam" id="PF08327"/>
    </source>
</evidence>
<dbReference type="CDD" id="cd07814">
    <property type="entry name" value="SRPBCC_CalC_Aha1-like"/>
    <property type="match status" value="1"/>
</dbReference>
<evidence type="ECO:0000313" key="4">
    <source>
        <dbReference type="Proteomes" id="UP000249819"/>
    </source>
</evidence>
<accession>A0A327VQL4</accession>
<organism evidence="3 4">
    <name type="scientific">Chitinophaga dinghuensis</name>
    <dbReference type="NCBI Taxonomy" id="1539050"/>
    <lineage>
        <taxon>Bacteria</taxon>
        <taxon>Pseudomonadati</taxon>
        <taxon>Bacteroidota</taxon>
        <taxon>Chitinophagia</taxon>
        <taxon>Chitinophagales</taxon>
        <taxon>Chitinophagaceae</taxon>
        <taxon>Chitinophaga</taxon>
    </lineage>
</organism>
<comment type="caution">
    <text evidence="3">The sequence shown here is derived from an EMBL/GenBank/DDBJ whole genome shotgun (WGS) entry which is preliminary data.</text>
</comment>
<comment type="similarity">
    <text evidence="1">Belongs to the AHA1 family.</text>
</comment>
<keyword evidence="4" id="KW-1185">Reference proteome</keyword>
<dbReference type="InterPro" id="IPR013538">
    <property type="entry name" value="ASHA1/2-like_C"/>
</dbReference>
<dbReference type="Proteomes" id="UP000249819">
    <property type="component" value="Unassembled WGS sequence"/>
</dbReference>
<reference evidence="3 4" key="1">
    <citation type="submission" date="2018-06" db="EMBL/GenBank/DDBJ databases">
        <title>Genomic Encyclopedia of Archaeal and Bacterial Type Strains, Phase II (KMG-II): from individual species to whole genera.</title>
        <authorList>
            <person name="Goeker M."/>
        </authorList>
    </citation>
    <scope>NUCLEOTIDE SEQUENCE [LARGE SCALE GENOMIC DNA]</scope>
    <source>
        <strain evidence="3 4">DSM 29821</strain>
    </source>
</reference>
<name>A0A327VQL4_9BACT</name>
<sequence length="159" mass="18094">MENQVSTSEVFIEETFNASVEKVFSAWTDPEKLMKWYAPEGCTIRFKQLDIKPGGRFHCCIHNEKMGDCWSVGEYLEIIPLQKLVFTLANADENGHQIDPVTIGFDPEWPAATVVTITFKEENGKTRLTLHQTVAEVIAKRTGAYPSWLQALEKMRNTL</sequence>
<feature type="domain" description="Activator of Hsp90 ATPase homologue 1/2-like C-terminal" evidence="2">
    <location>
        <begin position="17"/>
        <end position="159"/>
    </location>
</feature>
<dbReference type="OrthoDB" id="384974at2"/>
<gene>
    <name evidence="3" type="ORF">CLV59_108287</name>
</gene>